<reference evidence="2" key="3">
    <citation type="submission" date="2018-07" db="EMBL/GenBank/DDBJ databases">
        <title>WGS assembly of Glycine max.</title>
        <authorList>
            <person name="Schmutz J."/>
            <person name="Cannon S."/>
            <person name="Schlueter J."/>
            <person name="Ma J."/>
            <person name="Mitros T."/>
            <person name="Nelson W."/>
            <person name="Hyten D."/>
            <person name="Song Q."/>
            <person name="Thelen J."/>
            <person name="Cheng J."/>
            <person name="Xu D."/>
            <person name="Hellsten U."/>
            <person name="May G."/>
            <person name="Yu Y."/>
            <person name="Sakurai T."/>
            <person name="Umezawa T."/>
            <person name="Bhattacharyya M."/>
            <person name="Sandhu D."/>
            <person name="Valliyodan B."/>
            <person name="Lindquist E."/>
            <person name="Peto M."/>
            <person name="Grant D."/>
            <person name="Shu S."/>
            <person name="Goodstein D."/>
            <person name="Barry K."/>
            <person name="Futrell-Griggs M."/>
            <person name="Abernathy B."/>
            <person name="Du J."/>
            <person name="Tian Z."/>
            <person name="Zhu L."/>
            <person name="Gill N."/>
            <person name="Joshi T."/>
            <person name="Libault M."/>
            <person name="Sethuraman A."/>
            <person name="Zhang X."/>
            <person name="Shinozaki K."/>
            <person name="Nguyen H."/>
            <person name="Wing R."/>
            <person name="Cregan P."/>
            <person name="Specht J."/>
            <person name="Grimwood J."/>
            <person name="Rokhsar D."/>
            <person name="Stacey G."/>
            <person name="Shoemaker R."/>
            <person name="Jackson S."/>
        </authorList>
    </citation>
    <scope>NUCLEOTIDE SEQUENCE</scope>
    <source>
        <tissue evidence="2">Callus</tissue>
    </source>
</reference>
<protein>
    <submittedName>
        <fullName evidence="2 3">Uncharacterized protein</fullName>
    </submittedName>
</protein>
<evidence type="ECO:0000313" key="2">
    <source>
        <dbReference type="EMBL" id="KRH18680.1"/>
    </source>
</evidence>
<keyword evidence="1" id="KW-1133">Transmembrane helix</keyword>
<sequence length="104" mass="11996">MFKWNHLNIFCFIGPLHTTFGQMVTYGMVIFGYYQMIVLTIFSNTKGPSKERRQVWRGGLYGLRWCEGFGYTEMRSDSMLSVSIQTEHGHGARLILLALNHLST</sequence>
<proteinExistence type="predicted"/>
<organism evidence="2">
    <name type="scientific">Glycine max</name>
    <name type="common">Soybean</name>
    <name type="synonym">Glycine hispida</name>
    <dbReference type="NCBI Taxonomy" id="3847"/>
    <lineage>
        <taxon>Eukaryota</taxon>
        <taxon>Viridiplantae</taxon>
        <taxon>Streptophyta</taxon>
        <taxon>Embryophyta</taxon>
        <taxon>Tracheophyta</taxon>
        <taxon>Spermatophyta</taxon>
        <taxon>Magnoliopsida</taxon>
        <taxon>eudicotyledons</taxon>
        <taxon>Gunneridae</taxon>
        <taxon>Pentapetalae</taxon>
        <taxon>rosids</taxon>
        <taxon>fabids</taxon>
        <taxon>Fabales</taxon>
        <taxon>Fabaceae</taxon>
        <taxon>Papilionoideae</taxon>
        <taxon>50 kb inversion clade</taxon>
        <taxon>NPAAA clade</taxon>
        <taxon>indigoferoid/millettioid clade</taxon>
        <taxon>Phaseoleae</taxon>
        <taxon>Glycine</taxon>
        <taxon>Glycine subgen. Soja</taxon>
    </lineage>
</organism>
<evidence type="ECO:0000313" key="3">
    <source>
        <dbReference type="EnsemblPlants" id="KRH18680"/>
    </source>
</evidence>
<dbReference type="EnsemblPlants" id="KRH18680">
    <property type="protein sequence ID" value="KRH18680"/>
    <property type="gene ID" value="GLYMA_13G075800"/>
</dbReference>
<gene>
    <name evidence="2" type="ORF">GLYMA_13G075800</name>
</gene>
<dbReference type="Gramene" id="KRH18680">
    <property type="protein sequence ID" value="KRH18680"/>
    <property type="gene ID" value="GLYMA_13G075800"/>
</dbReference>
<accession>A0A0R0GTG5</accession>
<dbReference type="AlphaFoldDB" id="A0A0R0GTG5"/>
<evidence type="ECO:0000256" key="1">
    <source>
        <dbReference type="SAM" id="Phobius"/>
    </source>
</evidence>
<reference evidence="2 3" key="1">
    <citation type="journal article" date="2010" name="Nature">
        <title>Genome sequence of the palaeopolyploid soybean.</title>
        <authorList>
            <person name="Schmutz J."/>
            <person name="Cannon S.B."/>
            <person name="Schlueter J."/>
            <person name="Ma J."/>
            <person name="Mitros T."/>
            <person name="Nelson W."/>
            <person name="Hyten D.L."/>
            <person name="Song Q."/>
            <person name="Thelen J.J."/>
            <person name="Cheng J."/>
            <person name="Xu D."/>
            <person name="Hellsten U."/>
            <person name="May G.D."/>
            <person name="Yu Y."/>
            <person name="Sakurai T."/>
            <person name="Umezawa T."/>
            <person name="Bhattacharyya M.K."/>
            <person name="Sandhu D."/>
            <person name="Valliyodan B."/>
            <person name="Lindquist E."/>
            <person name="Peto M."/>
            <person name="Grant D."/>
            <person name="Shu S."/>
            <person name="Goodstein D."/>
            <person name="Barry K."/>
            <person name="Futrell-Griggs M."/>
            <person name="Abernathy B."/>
            <person name="Du J."/>
            <person name="Tian Z."/>
            <person name="Zhu L."/>
            <person name="Gill N."/>
            <person name="Joshi T."/>
            <person name="Libault M."/>
            <person name="Sethuraman A."/>
            <person name="Zhang X.-C."/>
            <person name="Shinozaki K."/>
            <person name="Nguyen H.T."/>
            <person name="Wing R.A."/>
            <person name="Cregan P."/>
            <person name="Specht J."/>
            <person name="Grimwood J."/>
            <person name="Rokhsar D."/>
            <person name="Stacey G."/>
            <person name="Shoemaker R.C."/>
            <person name="Jackson S.A."/>
        </authorList>
    </citation>
    <scope>NUCLEOTIDE SEQUENCE</scope>
    <source>
        <strain evidence="3">cv. Williams 82</strain>
        <tissue evidence="2">Callus</tissue>
    </source>
</reference>
<keyword evidence="4" id="KW-1185">Reference proteome</keyword>
<reference evidence="3" key="2">
    <citation type="submission" date="2018-02" db="UniProtKB">
        <authorList>
            <consortium name="EnsemblPlants"/>
        </authorList>
    </citation>
    <scope>IDENTIFICATION</scope>
    <source>
        <strain evidence="3">Williams 82</strain>
    </source>
</reference>
<keyword evidence="1" id="KW-0812">Transmembrane</keyword>
<evidence type="ECO:0000313" key="4">
    <source>
        <dbReference type="Proteomes" id="UP000008827"/>
    </source>
</evidence>
<dbReference type="EMBL" id="CM000846">
    <property type="protein sequence ID" value="KRH18680.1"/>
    <property type="molecule type" value="Genomic_DNA"/>
</dbReference>
<dbReference type="InParanoid" id="A0A0R0GTG5"/>
<keyword evidence="1" id="KW-0472">Membrane</keyword>
<name>A0A0R0GTG5_SOYBN</name>
<feature type="transmembrane region" description="Helical" evidence="1">
    <location>
        <begin position="20"/>
        <end position="42"/>
    </location>
</feature>
<dbReference type="Proteomes" id="UP000008827">
    <property type="component" value="Chromosome 13"/>
</dbReference>